<dbReference type="GO" id="GO:0000175">
    <property type="term" value="F:3'-5'-RNA exonuclease activity"/>
    <property type="evidence" value="ECO:0007669"/>
    <property type="project" value="TreeGrafter"/>
</dbReference>
<reference evidence="2 3" key="1">
    <citation type="submission" date="2017-03" db="EMBL/GenBank/DDBJ databases">
        <title>Genome sequence of Clostridium oryzae DSM 28571.</title>
        <authorList>
            <person name="Poehlein A."/>
            <person name="Daniel R."/>
        </authorList>
    </citation>
    <scope>NUCLEOTIDE SEQUENCE [LARGE SCALE GENOMIC DNA]</scope>
    <source>
        <strain evidence="2 3">DSM 28571</strain>
    </source>
</reference>
<evidence type="ECO:0000313" key="2">
    <source>
        <dbReference type="EMBL" id="OPJ61323.1"/>
    </source>
</evidence>
<dbReference type="EMBL" id="MZGV01000023">
    <property type="protein sequence ID" value="OPJ61323.1"/>
    <property type="molecule type" value="Genomic_DNA"/>
</dbReference>
<protein>
    <submittedName>
        <fullName evidence="2">Endonuclease/exonuclease/phosphatase family protein</fullName>
    </submittedName>
</protein>
<dbReference type="InterPro" id="IPR005135">
    <property type="entry name" value="Endo/exonuclease/phosphatase"/>
</dbReference>
<keyword evidence="3" id="KW-1185">Reference proteome</keyword>
<organism evidence="2 3">
    <name type="scientific">Clostridium oryzae</name>
    <dbReference type="NCBI Taxonomy" id="1450648"/>
    <lineage>
        <taxon>Bacteria</taxon>
        <taxon>Bacillati</taxon>
        <taxon>Bacillota</taxon>
        <taxon>Clostridia</taxon>
        <taxon>Eubacteriales</taxon>
        <taxon>Clostridiaceae</taxon>
        <taxon>Clostridium</taxon>
    </lineage>
</organism>
<keyword evidence="2" id="KW-0540">Nuclease</keyword>
<dbReference type="Pfam" id="PF03372">
    <property type="entry name" value="Exo_endo_phos"/>
    <property type="match status" value="1"/>
</dbReference>
<dbReference type="AlphaFoldDB" id="A0A1V4IN62"/>
<proteinExistence type="predicted"/>
<dbReference type="RefSeq" id="WP_079424619.1">
    <property type="nucleotide sequence ID" value="NZ_MZGV01000023.1"/>
</dbReference>
<dbReference type="CDD" id="cd09083">
    <property type="entry name" value="EEP-1"/>
    <property type="match status" value="1"/>
</dbReference>
<keyword evidence="2" id="KW-0269">Exonuclease</keyword>
<comment type="caution">
    <text evidence="2">The sequence shown here is derived from an EMBL/GenBank/DDBJ whole genome shotgun (WGS) entry which is preliminary data.</text>
</comment>
<dbReference type="PANTHER" id="PTHR12121">
    <property type="entry name" value="CARBON CATABOLITE REPRESSOR PROTEIN 4"/>
    <property type="match status" value="1"/>
</dbReference>
<name>A0A1V4IN62_9CLOT</name>
<gene>
    <name evidence="2" type="ORF">CLORY_23630</name>
</gene>
<dbReference type="GO" id="GO:0004519">
    <property type="term" value="F:endonuclease activity"/>
    <property type="evidence" value="ECO:0007669"/>
    <property type="project" value="UniProtKB-KW"/>
</dbReference>
<keyword evidence="2" id="KW-0255">Endonuclease</keyword>
<keyword evidence="2" id="KW-0378">Hydrolase</keyword>
<sequence length="251" mass="28840">MKILTFNIRCDYGQDGNNNFEFRKPLIKEKLSKEKPDVICFQEVLPHVAAWLKETLTDYYVVGVGRTETYEGEQMTIAYRKDILNLMEFKTFWLSPTPHIPGSRYEIQSDCPRTCAVATFQSNSNKIFRVYNTHLDHISSSARMLGLNQLRNYICSENDKVKLPCILLGDFNAEPDSPEITEFNKTAGMVDLTTSIPVTFHDFGKEDNFEKIDYIYISNDIQANSILAWSDCINGVYLSDHYPICVDITIK</sequence>
<dbReference type="PANTHER" id="PTHR12121:SF36">
    <property type="entry name" value="ENDONUCLEASE_EXONUCLEASE_PHOSPHATASE DOMAIN-CONTAINING PROTEIN"/>
    <property type="match status" value="1"/>
</dbReference>
<dbReference type="InterPro" id="IPR050410">
    <property type="entry name" value="CCR4/nocturin_mRNA_transcr"/>
</dbReference>
<feature type="domain" description="Endonuclease/exonuclease/phosphatase" evidence="1">
    <location>
        <begin position="4"/>
        <end position="241"/>
    </location>
</feature>
<evidence type="ECO:0000259" key="1">
    <source>
        <dbReference type="Pfam" id="PF03372"/>
    </source>
</evidence>
<dbReference type="InterPro" id="IPR036691">
    <property type="entry name" value="Endo/exonu/phosph_ase_sf"/>
</dbReference>
<dbReference type="SUPFAM" id="SSF56219">
    <property type="entry name" value="DNase I-like"/>
    <property type="match status" value="1"/>
</dbReference>
<accession>A0A1V4IN62</accession>
<dbReference type="Proteomes" id="UP000190080">
    <property type="component" value="Unassembled WGS sequence"/>
</dbReference>
<dbReference type="STRING" id="1450648.CLORY_23630"/>
<evidence type="ECO:0000313" key="3">
    <source>
        <dbReference type="Proteomes" id="UP000190080"/>
    </source>
</evidence>
<dbReference type="Gene3D" id="3.60.10.10">
    <property type="entry name" value="Endonuclease/exonuclease/phosphatase"/>
    <property type="match status" value="1"/>
</dbReference>
<dbReference type="OrthoDB" id="9793162at2"/>